<dbReference type="EMBL" id="VBRA02000003">
    <property type="protein sequence ID" value="MBP3059207.1"/>
    <property type="molecule type" value="Genomic_DNA"/>
</dbReference>
<gene>
    <name evidence="2" type="ORF">FEF22_000175</name>
    <name evidence="3" type="ORF">FEF22_001435</name>
</gene>
<keyword evidence="1" id="KW-0812">Transmembrane</keyword>
<sequence>MLKKDLLLNKKGKLNYFSFVSIFFLFFYSMIISSLTPNVVLAFSDDSNHSENNINAGISETKESYREENKNNSIKEIEERKLNKNPLVVAEQSIQNIIQNEQTEDQNKFVSSFLETKSALNSENQVEETIEAVFQSCFESLESKTVLATSATMQELTNLVKKEYPDKSHKRAINYTSSYIIDEILDVKRWGYIKVDRFPKGTYDYDEFKDVIKDTLNGIFKTTITLSKSELGSEYQYIIDFFENHMKSEISSVVNSLWFK</sequence>
<keyword evidence="4" id="KW-1185">Reference proteome</keyword>
<reference evidence="2 4" key="1">
    <citation type="submission" date="2019-10" db="EMBL/GenBank/DDBJ databases">
        <title>Whole Genome Sequencing and Characterization of Texas Phoenix Palm Decline Phytoplasma Belongs to Lethal Yellowing (16SrIV) Group.</title>
        <authorList>
            <person name="Bao M."/>
        </authorList>
    </citation>
    <scope>NUCLEOTIDE SEQUENCE [LARGE SCALE GENOMIC DNA]</scope>
    <source>
        <strain evidence="2 4">ACPD</strain>
    </source>
</reference>
<proteinExistence type="predicted"/>
<dbReference type="RefSeq" id="WP_138107777.1">
    <property type="nucleotide sequence ID" value="NZ_VBRA02000003.1"/>
</dbReference>
<evidence type="ECO:0000256" key="1">
    <source>
        <dbReference type="SAM" id="Phobius"/>
    </source>
</evidence>
<organism evidence="2 4">
    <name type="scientific">Texas Phoenix palm phytoplasma</name>
    <dbReference type="NCBI Taxonomy" id="176709"/>
    <lineage>
        <taxon>Bacteria</taxon>
        <taxon>Bacillati</taxon>
        <taxon>Mycoplasmatota</taxon>
        <taxon>Mollicutes</taxon>
        <taxon>Acholeplasmatales</taxon>
        <taxon>Acholeplasmataceae</taxon>
        <taxon>Candidatus Phytoplasma</taxon>
        <taxon>16SrIV (Coconut lethal yellows group)</taxon>
    </lineage>
</organism>
<keyword evidence="1" id="KW-0472">Membrane</keyword>
<evidence type="ECO:0000313" key="4">
    <source>
        <dbReference type="Proteomes" id="UP001192346"/>
    </source>
</evidence>
<protein>
    <recommendedName>
        <fullName evidence="5">Effector</fullName>
    </recommendedName>
</protein>
<accession>A0ABS5BHZ9</accession>
<evidence type="ECO:0000313" key="3">
    <source>
        <dbReference type="EMBL" id="MBP3059446.1"/>
    </source>
</evidence>
<name>A0ABS5BHZ9_9MOLU</name>
<evidence type="ECO:0000313" key="2">
    <source>
        <dbReference type="EMBL" id="MBP3059207.1"/>
    </source>
</evidence>
<dbReference type="EMBL" id="VBRA02000009">
    <property type="protein sequence ID" value="MBP3059446.1"/>
    <property type="molecule type" value="Genomic_DNA"/>
</dbReference>
<comment type="caution">
    <text evidence="2">The sequence shown here is derived from an EMBL/GenBank/DDBJ whole genome shotgun (WGS) entry which is preliminary data.</text>
</comment>
<evidence type="ECO:0008006" key="5">
    <source>
        <dbReference type="Google" id="ProtNLM"/>
    </source>
</evidence>
<dbReference type="Proteomes" id="UP001192346">
    <property type="component" value="Unassembled WGS sequence"/>
</dbReference>
<feature type="transmembrane region" description="Helical" evidence="1">
    <location>
        <begin position="12"/>
        <end position="31"/>
    </location>
</feature>
<keyword evidence="1" id="KW-1133">Transmembrane helix</keyword>